<sequence length="137" mass="15712">MSDFVRPGRLFRVVGFNPSHRQLFLQSDATLVDRTTTRIEVYIGHVELMLLQPYYRNGIHIRRASPDEFAVLKERHGLESSDAEYTWMLDPDGGSFVVGGIPSWREAEYALMDDRQSLYDLSKPWPPDFPVESGHVG</sequence>
<dbReference type="Proteomes" id="UP000584670">
    <property type="component" value="Unassembled WGS sequence"/>
</dbReference>
<evidence type="ECO:0000313" key="2">
    <source>
        <dbReference type="Proteomes" id="UP000584670"/>
    </source>
</evidence>
<comment type="caution">
    <text evidence="1">The sequence shown here is derived from an EMBL/GenBank/DDBJ whole genome shotgun (WGS) entry which is preliminary data.</text>
</comment>
<name>A0A7X1MAS9_9ACTN</name>
<dbReference type="AlphaFoldDB" id="A0A7X1MAS9"/>
<protein>
    <submittedName>
        <fullName evidence="1">Uncharacterized protein</fullName>
    </submittedName>
</protein>
<proteinExistence type="predicted"/>
<evidence type="ECO:0000313" key="1">
    <source>
        <dbReference type="EMBL" id="MBC2904659.1"/>
    </source>
</evidence>
<reference evidence="1 2" key="1">
    <citation type="submission" date="2020-08" db="EMBL/GenBank/DDBJ databases">
        <title>Streptomyces sp. PSKA01 genome sequencing and assembly.</title>
        <authorList>
            <person name="Mandal S."/>
            <person name="Maiti P.K."/>
            <person name="Das P."/>
        </authorList>
    </citation>
    <scope>NUCLEOTIDE SEQUENCE [LARGE SCALE GENOMIC DNA]</scope>
    <source>
        <strain evidence="1 2">PSKA01</strain>
    </source>
</reference>
<dbReference type="EMBL" id="JACMSF010000028">
    <property type="protein sequence ID" value="MBC2904659.1"/>
    <property type="molecule type" value="Genomic_DNA"/>
</dbReference>
<accession>A0A7X1MAS9</accession>
<dbReference type="RefSeq" id="WP_186284528.1">
    <property type="nucleotide sequence ID" value="NZ_JACMSF010000028.1"/>
</dbReference>
<gene>
    <name evidence="1" type="ORF">H4N64_24225</name>
</gene>
<keyword evidence="2" id="KW-1185">Reference proteome</keyword>
<organism evidence="1 2">
    <name type="scientific">Streptomyces cupreus</name>
    <dbReference type="NCBI Taxonomy" id="2759956"/>
    <lineage>
        <taxon>Bacteria</taxon>
        <taxon>Bacillati</taxon>
        <taxon>Actinomycetota</taxon>
        <taxon>Actinomycetes</taxon>
        <taxon>Kitasatosporales</taxon>
        <taxon>Streptomycetaceae</taxon>
        <taxon>Streptomyces</taxon>
    </lineage>
</organism>